<comment type="caution">
    <text evidence="2">The sequence shown here is derived from an EMBL/GenBank/DDBJ whole genome shotgun (WGS) entry which is preliminary data.</text>
</comment>
<feature type="compositionally biased region" description="Basic and acidic residues" evidence="1">
    <location>
        <begin position="84"/>
        <end position="93"/>
    </location>
</feature>
<dbReference type="EMBL" id="SPMX01000041">
    <property type="protein sequence ID" value="NMQ06393.1"/>
    <property type="molecule type" value="Genomic_DNA"/>
</dbReference>
<organism evidence="2 3">
    <name type="scientific">Candidatus Accumulibacter contiguus</name>
    <dbReference type="NCBI Taxonomy" id="2954381"/>
    <lineage>
        <taxon>Bacteria</taxon>
        <taxon>Pseudomonadati</taxon>
        <taxon>Pseudomonadota</taxon>
        <taxon>Betaproteobacteria</taxon>
        <taxon>Candidatus Accumulibacter</taxon>
    </lineage>
</organism>
<reference evidence="2" key="1">
    <citation type="submission" date="2019-03" db="EMBL/GenBank/DDBJ databases">
        <title>Metabolic reconstructions from genomes of highly enriched 'Candidatus Accumulibacter' and 'Candidatus Competibacter' bioreactor populations.</title>
        <authorList>
            <person name="Annavajhala M.K."/>
            <person name="Welles L."/>
            <person name="Abbas B."/>
            <person name="Sorokin D."/>
            <person name="Park H."/>
            <person name="Van Loosdrecht M."/>
            <person name="Chandran K."/>
        </authorList>
    </citation>
    <scope>NUCLEOTIDE SEQUENCE</scope>
    <source>
        <strain evidence="2">SBR_L</strain>
    </source>
</reference>
<sequence>MRTPWYVFTYATSIRANGLGQADHLLTPHPLYGELGRTEADRRTAYREWFDRELNAKTVDDIRLALDQGQPLGDSRFLDSIEKATGQRREARPRGRPKKPAVVVPEAREQEPL</sequence>
<evidence type="ECO:0000313" key="2">
    <source>
        <dbReference type="EMBL" id="NMQ06393.1"/>
    </source>
</evidence>
<evidence type="ECO:0000256" key="1">
    <source>
        <dbReference type="SAM" id="MobiDB-lite"/>
    </source>
</evidence>
<proteinExistence type="predicted"/>
<keyword evidence="3" id="KW-1185">Reference proteome</keyword>
<name>A0ABX1TDD3_9PROT</name>
<protein>
    <recommendedName>
        <fullName evidence="4">Transposase</fullName>
    </recommendedName>
</protein>
<gene>
    <name evidence="2" type="ORF">E4Q08_14625</name>
</gene>
<evidence type="ECO:0000313" key="3">
    <source>
        <dbReference type="Proteomes" id="UP000886469"/>
    </source>
</evidence>
<dbReference type="Proteomes" id="UP000886469">
    <property type="component" value="Unassembled WGS sequence"/>
</dbReference>
<dbReference type="RefSeq" id="WP_169070938.1">
    <property type="nucleotide sequence ID" value="NZ_JAZKUC010000001.1"/>
</dbReference>
<evidence type="ECO:0008006" key="4">
    <source>
        <dbReference type="Google" id="ProtNLM"/>
    </source>
</evidence>
<feature type="region of interest" description="Disordered" evidence="1">
    <location>
        <begin position="84"/>
        <end position="113"/>
    </location>
</feature>
<accession>A0ABX1TDD3</accession>